<evidence type="ECO:0000256" key="3">
    <source>
        <dbReference type="ARBA" id="ARBA00023163"/>
    </source>
</evidence>
<keyword evidence="3" id="KW-0804">Transcription</keyword>
<evidence type="ECO:0000256" key="4">
    <source>
        <dbReference type="PROSITE-ProRule" id="PRU00335"/>
    </source>
</evidence>
<dbReference type="AlphaFoldDB" id="A0A8T8HZJ9"/>
<protein>
    <submittedName>
        <fullName evidence="6">AcrR family transcriptional regulator</fullName>
    </submittedName>
    <submittedName>
        <fullName evidence="7">TetR family transcriptional regulator</fullName>
    </submittedName>
</protein>
<evidence type="ECO:0000259" key="5">
    <source>
        <dbReference type="PROSITE" id="PS50977"/>
    </source>
</evidence>
<dbReference type="InterPro" id="IPR050109">
    <property type="entry name" value="HTH-type_TetR-like_transc_reg"/>
</dbReference>
<keyword evidence="9" id="KW-1185">Reference proteome</keyword>
<proteinExistence type="predicted"/>
<dbReference type="Proteomes" id="UP001195724">
    <property type="component" value="Unassembled WGS sequence"/>
</dbReference>
<dbReference type="EMBL" id="JAFBCL010000001">
    <property type="protein sequence ID" value="MBM7809501.1"/>
    <property type="molecule type" value="Genomic_DNA"/>
</dbReference>
<dbReference type="Pfam" id="PF00440">
    <property type="entry name" value="TetR_N"/>
    <property type="match status" value="1"/>
</dbReference>
<dbReference type="GO" id="GO:0000976">
    <property type="term" value="F:transcription cis-regulatory region binding"/>
    <property type="evidence" value="ECO:0007669"/>
    <property type="project" value="TreeGrafter"/>
</dbReference>
<dbReference type="Gene3D" id="1.10.10.60">
    <property type="entry name" value="Homeodomain-like"/>
    <property type="match status" value="1"/>
</dbReference>
<dbReference type="EMBL" id="CP072788">
    <property type="protein sequence ID" value="QTR03827.1"/>
    <property type="molecule type" value="Genomic_DNA"/>
</dbReference>
<dbReference type="Gene3D" id="1.10.357.10">
    <property type="entry name" value="Tetracycline Repressor, domain 2"/>
    <property type="match status" value="1"/>
</dbReference>
<dbReference type="PANTHER" id="PTHR30055:SF238">
    <property type="entry name" value="MYCOFACTOCIN BIOSYNTHESIS TRANSCRIPTIONAL REGULATOR MFTR-RELATED"/>
    <property type="match status" value="1"/>
</dbReference>
<dbReference type="PROSITE" id="PS50977">
    <property type="entry name" value="HTH_TETR_2"/>
    <property type="match status" value="1"/>
</dbReference>
<dbReference type="SUPFAM" id="SSF46689">
    <property type="entry name" value="Homeodomain-like"/>
    <property type="match status" value="1"/>
</dbReference>
<evidence type="ECO:0000256" key="1">
    <source>
        <dbReference type="ARBA" id="ARBA00023015"/>
    </source>
</evidence>
<gene>
    <name evidence="7" type="ORF">J7S33_01960</name>
    <name evidence="6" type="ORF">JOE68_000366</name>
</gene>
<keyword evidence="1" id="KW-0805">Transcription regulation</keyword>
<evidence type="ECO:0000313" key="7">
    <source>
        <dbReference type="EMBL" id="QTR03827.1"/>
    </source>
</evidence>
<evidence type="ECO:0000313" key="8">
    <source>
        <dbReference type="Proteomes" id="UP000671828"/>
    </source>
</evidence>
<dbReference type="RefSeq" id="WP_204840603.1">
    <property type="nucleotide sequence ID" value="NZ_JAFBCL010000001.1"/>
</dbReference>
<dbReference type="Proteomes" id="UP000671828">
    <property type="component" value="Chromosome"/>
</dbReference>
<feature type="DNA-binding region" description="H-T-H motif" evidence="4">
    <location>
        <begin position="36"/>
        <end position="55"/>
    </location>
</feature>
<accession>A0A8T8HZJ9</accession>
<dbReference type="InterPro" id="IPR041347">
    <property type="entry name" value="MftR_C"/>
</dbReference>
<dbReference type="GO" id="GO:0003700">
    <property type="term" value="F:DNA-binding transcription factor activity"/>
    <property type="evidence" value="ECO:0007669"/>
    <property type="project" value="TreeGrafter"/>
</dbReference>
<reference evidence="6 9" key="1">
    <citation type="submission" date="2021-01" db="EMBL/GenBank/DDBJ databases">
        <title>Sequencing the genomes of 1000 actinobacteria strains.</title>
        <authorList>
            <person name="Klenk H.-P."/>
        </authorList>
    </citation>
    <scope>NUCLEOTIDE SEQUENCE [LARGE SCALE GENOMIC DNA]</scope>
    <source>
        <strain evidence="6 9">DSM 44581</strain>
    </source>
</reference>
<keyword evidence="2 4" id="KW-0238">DNA-binding</keyword>
<dbReference type="InterPro" id="IPR001647">
    <property type="entry name" value="HTH_TetR"/>
</dbReference>
<sequence>MDDRMGLRERKKLQTRQALGRAALRLAVERGPENVLVEDIAAAVGVSPRTFNNYFSSKAEAIAAHHADRGRELAERVRRRPLAESVWESVLAAALAQYDSGADPPDQQWRAGVRLMVSEPALIGEFLRAGSVVERELAQAIAERTRTDATTDLYPKLVAASVGAAIEVATHQWLTADPPVPLGALVQDALTRVAAGLPEPSTS</sequence>
<name>A0A8T8HZJ9_9PSEU</name>
<feature type="domain" description="HTH tetR-type" evidence="5">
    <location>
        <begin position="13"/>
        <end position="73"/>
    </location>
</feature>
<dbReference type="InterPro" id="IPR009057">
    <property type="entry name" value="Homeodomain-like_sf"/>
</dbReference>
<dbReference type="PANTHER" id="PTHR30055">
    <property type="entry name" value="HTH-TYPE TRANSCRIPTIONAL REGULATOR RUTR"/>
    <property type="match status" value="1"/>
</dbReference>
<dbReference type="Pfam" id="PF17754">
    <property type="entry name" value="TetR_C_14"/>
    <property type="match status" value="1"/>
</dbReference>
<organism evidence="7 8">
    <name type="scientific">Saccharothrix algeriensis</name>
    <dbReference type="NCBI Taxonomy" id="173560"/>
    <lineage>
        <taxon>Bacteria</taxon>
        <taxon>Bacillati</taxon>
        <taxon>Actinomycetota</taxon>
        <taxon>Actinomycetes</taxon>
        <taxon>Pseudonocardiales</taxon>
        <taxon>Pseudonocardiaceae</taxon>
        <taxon>Saccharothrix</taxon>
    </lineage>
</organism>
<evidence type="ECO:0000256" key="2">
    <source>
        <dbReference type="ARBA" id="ARBA00023125"/>
    </source>
</evidence>
<evidence type="ECO:0000313" key="6">
    <source>
        <dbReference type="EMBL" id="MBM7809501.1"/>
    </source>
</evidence>
<evidence type="ECO:0000313" key="9">
    <source>
        <dbReference type="Proteomes" id="UP001195724"/>
    </source>
</evidence>
<reference evidence="7" key="2">
    <citation type="submission" date="2021-04" db="EMBL/GenBank/DDBJ databases">
        <title>Saccharothrix algeriensis WGS.</title>
        <authorList>
            <person name="Stuskova K."/>
            <person name="Hakalova E."/>
            <person name="Tebbal A.B."/>
            <person name="Eichmeier A."/>
        </authorList>
    </citation>
    <scope>NUCLEOTIDE SEQUENCE</scope>
    <source>
        <strain evidence="7">NRRL B-24137</strain>
    </source>
</reference>